<dbReference type="EMBL" id="HBKN01049114">
    <property type="protein sequence ID" value="CAE2339697.1"/>
    <property type="molecule type" value="Transcribed_RNA"/>
</dbReference>
<dbReference type="AlphaFoldDB" id="A0A7S4PMW2"/>
<evidence type="ECO:0000313" key="2">
    <source>
        <dbReference type="EMBL" id="CAE2339697.1"/>
    </source>
</evidence>
<name>A0A7S4PMW2_GUITH</name>
<gene>
    <name evidence="2" type="ORF">GTHE00462_LOCUS38394</name>
</gene>
<protein>
    <submittedName>
        <fullName evidence="2">Uncharacterized protein</fullName>
    </submittedName>
</protein>
<feature type="coiled-coil region" evidence="1">
    <location>
        <begin position="255"/>
        <end position="282"/>
    </location>
</feature>
<accession>A0A7S4PMW2</accession>
<keyword evidence="1" id="KW-0175">Coiled coil</keyword>
<reference evidence="2" key="1">
    <citation type="submission" date="2021-01" db="EMBL/GenBank/DDBJ databases">
        <authorList>
            <person name="Corre E."/>
            <person name="Pelletier E."/>
            <person name="Niang G."/>
            <person name="Scheremetjew M."/>
            <person name="Finn R."/>
            <person name="Kale V."/>
            <person name="Holt S."/>
            <person name="Cochrane G."/>
            <person name="Meng A."/>
            <person name="Brown T."/>
            <person name="Cohen L."/>
        </authorList>
    </citation>
    <scope>NUCLEOTIDE SEQUENCE</scope>
    <source>
        <strain evidence="2">CCMP 2712</strain>
    </source>
</reference>
<proteinExistence type="predicted"/>
<organism evidence="2">
    <name type="scientific">Guillardia theta</name>
    <name type="common">Cryptophyte</name>
    <name type="synonym">Cryptomonas phi</name>
    <dbReference type="NCBI Taxonomy" id="55529"/>
    <lineage>
        <taxon>Eukaryota</taxon>
        <taxon>Cryptophyceae</taxon>
        <taxon>Pyrenomonadales</taxon>
        <taxon>Geminigeraceae</taxon>
        <taxon>Guillardia</taxon>
    </lineage>
</organism>
<evidence type="ECO:0000256" key="1">
    <source>
        <dbReference type="SAM" id="Coils"/>
    </source>
</evidence>
<sequence length="317" mass="37366">MDMLPRQRAATTIVHRNVEVETSDYYDHTFAGIMVNIEACNFLPVDSLYVFSVWVRGDLGPMTVWSTQNGYQGKEESQKDWVCHYSKFHEPSVDQFQEMRLQEPICLKPGDRFGLYVHSACYGDDQIVYDNQRHHVSHSDNFLRILPGKAHLSHEPFSPTHENFGGWGRPWRENREFVGRISYGIRWLKWDLDTHNLFPPLMKKMVWSVLMSRHIKAKNSLLYPLDDGHIFYILNSLDWWEIPRIEEAMEREIPKKRLAMKLKQAKKQLNCFRQELDHLRLSARHVLNQLIKSLDLINCEDLGQSAFRAEELCESVY</sequence>